<accession>A0A3E4QTF4</accession>
<feature type="transmembrane region" description="Helical" evidence="2">
    <location>
        <begin position="38"/>
        <end position="56"/>
    </location>
</feature>
<gene>
    <name evidence="3" type="ORF">DXC81_05365</name>
</gene>
<feature type="transmembrane region" description="Helical" evidence="2">
    <location>
        <begin position="6"/>
        <end position="26"/>
    </location>
</feature>
<keyword evidence="2" id="KW-0472">Membrane</keyword>
<name>A0A3E4QTF4_9ACTN</name>
<organism evidence="3 4">
    <name type="scientific">Collinsella tanakaei</name>
    <dbReference type="NCBI Taxonomy" id="626935"/>
    <lineage>
        <taxon>Bacteria</taxon>
        <taxon>Bacillati</taxon>
        <taxon>Actinomycetota</taxon>
        <taxon>Coriobacteriia</taxon>
        <taxon>Coriobacteriales</taxon>
        <taxon>Coriobacteriaceae</taxon>
        <taxon>Collinsella</taxon>
    </lineage>
</organism>
<keyword evidence="2" id="KW-0812">Transmembrane</keyword>
<evidence type="ECO:0000256" key="1">
    <source>
        <dbReference type="SAM" id="MobiDB-lite"/>
    </source>
</evidence>
<protein>
    <submittedName>
        <fullName evidence="3">Uncharacterized protein</fullName>
    </submittedName>
</protein>
<proteinExistence type="predicted"/>
<reference evidence="3 4" key="1">
    <citation type="submission" date="2018-08" db="EMBL/GenBank/DDBJ databases">
        <title>A genome reference for cultivated species of the human gut microbiota.</title>
        <authorList>
            <person name="Zou Y."/>
            <person name="Xue W."/>
            <person name="Luo G."/>
        </authorList>
    </citation>
    <scope>NUCLEOTIDE SEQUENCE [LARGE SCALE GENOMIC DNA]</scope>
    <source>
        <strain evidence="3 4">TF08-14</strain>
    </source>
</reference>
<feature type="region of interest" description="Disordered" evidence="1">
    <location>
        <begin position="102"/>
        <end position="137"/>
    </location>
</feature>
<dbReference type="Proteomes" id="UP000260943">
    <property type="component" value="Unassembled WGS sequence"/>
</dbReference>
<dbReference type="EMBL" id="QSRJ01000005">
    <property type="protein sequence ID" value="RGL10462.1"/>
    <property type="molecule type" value="Genomic_DNA"/>
</dbReference>
<dbReference type="RefSeq" id="WP_117679519.1">
    <property type="nucleotide sequence ID" value="NZ_CALJOO010000046.1"/>
</dbReference>
<comment type="caution">
    <text evidence="3">The sequence shown here is derived from an EMBL/GenBank/DDBJ whole genome shotgun (WGS) entry which is preliminary data.</text>
</comment>
<evidence type="ECO:0000313" key="4">
    <source>
        <dbReference type="Proteomes" id="UP000260943"/>
    </source>
</evidence>
<sequence>MTGFSFIVLSVLLFLFSVYLGFQIGCWAGDQAVTSRDYWKMNIAAVVIGVVGSVIISPLPLLYSAVIGLLAGCIVGMKMAFGESTGPWRFLDRALNINRSHRETAKRGTGDARRARKKTGEKAPDLISVEGDKKDSR</sequence>
<evidence type="ECO:0000313" key="3">
    <source>
        <dbReference type="EMBL" id="RGL10462.1"/>
    </source>
</evidence>
<evidence type="ECO:0000256" key="2">
    <source>
        <dbReference type="SAM" id="Phobius"/>
    </source>
</evidence>
<keyword evidence="2" id="KW-1133">Transmembrane helix</keyword>
<dbReference type="AlphaFoldDB" id="A0A3E4QTF4"/>